<dbReference type="InterPro" id="IPR051121">
    <property type="entry name" value="FAH"/>
</dbReference>
<comment type="caution">
    <text evidence="5">The sequence shown here is derived from an EMBL/GenBank/DDBJ whole genome shotgun (WGS) entry which is preliminary data.</text>
</comment>
<dbReference type="Gene3D" id="3.90.850.10">
    <property type="entry name" value="Fumarylacetoacetase-like, C-terminal domain"/>
    <property type="match status" value="1"/>
</dbReference>
<keyword evidence="6" id="KW-1185">Reference proteome</keyword>
<dbReference type="InterPro" id="IPR018833">
    <property type="entry name" value="Rv2993c-like_N"/>
</dbReference>
<gene>
    <name evidence="5" type="ORF">Voc01_087960</name>
</gene>
<proteinExistence type="inferred from homology"/>
<comment type="similarity">
    <text evidence="1">Belongs to the FAH family.</text>
</comment>
<dbReference type="GO" id="GO:0019752">
    <property type="term" value="P:carboxylic acid metabolic process"/>
    <property type="evidence" value="ECO:0007669"/>
    <property type="project" value="UniProtKB-ARBA"/>
</dbReference>
<evidence type="ECO:0000259" key="3">
    <source>
        <dbReference type="Pfam" id="PF01557"/>
    </source>
</evidence>
<sequence length="288" mass="30352">MRLVSYRRDGAVRHGRLEGDDTVVELGGGDLGVLVATVFPLTAGTAPKDTGTYPLSDVELLAPLSRPGKLLAVAANYQDHVVEGGGPPLDKSVITPRLFLKPPTSIVGPGAVIPLPDISDRVDYEAELSVVIGARTRNVPVENALDVVTGYMTSNDVSARAVDFGKVTHSASDRAVWFFEWLAGKWCDGFAPIGPWLVTADEVGDPQTLPVELQVNGETRQNGSTRDMIFPVAELVSHASRVMTLEPGDIIMTGTPSGVGDATGRYLKAGDAVTVTVGTLGTLHNTVA</sequence>
<dbReference type="EMBL" id="BOPH01000126">
    <property type="protein sequence ID" value="GIJ73879.1"/>
    <property type="molecule type" value="Genomic_DNA"/>
</dbReference>
<keyword evidence="2" id="KW-0479">Metal-binding</keyword>
<name>A0A8J4A109_9ACTN</name>
<feature type="domain" description="Rv2993c-like N-terminal" evidence="4">
    <location>
        <begin position="1"/>
        <end position="63"/>
    </location>
</feature>
<evidence type="ECO:0000313" key="5">
    <source>
        <dbReference type="EMBL" id="GIJ73879.1"/>
    </source>
</evidence>
<accession>A0A8J4A109</accession>
<dbReference type="PANTHER" id="PTHR42796:SF4">
    <property type="entry name" value="FUMARYLACETOACETATE HYDROLASE DOMAIN-CONTAINING PROTEIN 2A"/>
    <property type="match status" value="1"/>
</dbReference>
<dbReference type="Pfam" id="PF01557">
    <property type="entry name" value="FAA_hydrolase"/>
    <property type="match status" value="1"/>
</dbReference>
<dbReference type="PANTHER" id="PTHR42796">
    <property type="entry name" value="FUMARYLACETOACETATE HYDROLASE DOMAIN-CONTAINING PROTEIN 2A-RELATED"/>
    <property type="match status" value="1"/>
</dbReference>
<dbReference type="SUPFAM" id="SSF56529">
    <property type="entry name" value="FAH"/>
    <property type="match status" value="1"/>
</dbReference>
<dbReference type="FunFam" id="3.90.850.10:FF:000002">
    <property type="entry name" value="2-hydroxyhepta-2,4-diene-1,7-dioate isomerase"/>
    <property type="match status" value="1"/>
</dbReference>
<evidence type="ECO:0000256" key="1">
    <source>
        <dbReference type="ARBA" id="ARBA00010211"/>
    </source>
</evidence>
<dbReference type="GO" id="GO:0016853">
    <property type="term" value="F:isomerase activity"/>
    <property type="evidence" value="ECO:0007669"/>
    <property type="project" value="UniProtKB-ARBA"/>
</dbReference>
<dbReference type="Proteomes" id="UP000635606">
    <property type="component" value="Unassembled WGS sequence"/>
</dbReference>
<dbReference type="GO" id="GO:0046872">
    <property type="term" value="F:metal ion binding"/>
    <property type="evidence" value="ECO:0007669"/>
    <property type="project" value="UniProtKB-KW"/>
</dbReference>
<reference evidence="5" key="1">
    <citation type="submission" date="2021-01" db="EMBL/GenBank/DDBJ databases">
        <title>Whole genome shotgun sequence of Virgisporangium ochraceum NBRC 16418.</title>
        <authorList>
            <person name="Komaki H."/>
            <person name="Tamura T."/>
        </authorList>
    </citation>
    <scope>NUCLEOTIDE SEQUENCE</scope>
    <source>
        <strain evidence="5">NBRC 16418</strain>
    </source>
</reference>
<dbReference type="InterPro" id="IPR011234">
    <property type="entry name" value="Fumarylacetoacetase-like_C"/>
</dbReference>
<protein>
    <recommendedName>
        <fullName evidence="7">5-carboxymethyl-2-hydroxymuconate Delta-isomerase</fullName>
    </recommendedName>
</protein>
<evidence type="ECO:0000259" key="4">
    <source>
        <dbReference type="Pfam" id="PF10370"/>
    </source>
</evidence>
<evidence type="ECO:0000256" key="2">
    <source>
        <dbReference type="ARBA" id="ARBA00022723"/>
    </source>
</evidence>
<dbReference type="RefSeq" id="WP_203933696.1">
    <property type="nucleotide sequence ID" value="NZ_BOPH01000126.1"/>
</dbReference>
<dbReference type="AlphaFoldDB" id="A0A8J4A109"/>
<dbReference type="InterPro" id="IPR036663">
    <property type="entry name" value="Fumarylacetoacetase_C_sf"/>
</dbReference>
<feature type="domain" description="Fumarylacetoacetase-like C-terminal" evidence="3">
    <location>
        <begin position="70"/>
        <end position="287"/>
    </location>
</feature>
<evidence type="ECO:0000313" key="6">
    <source>
        <dbReference type="Proteomes" id="UP000635606"/>
    </source>
</evidence>
<evidence type="ECO:0008006" key="7">
    <source>
        <dbReference type="Google" id="ProtNLM"/>
    </source>
</evidence>
<organism evidence="5 6">
    <name type="scientific">Virgisporangium ochraceum</name>
    <dbReference type="NCBI Taxonomy" id="65505"/>
    <lineage>
        <taxon>Bacteria</taxon>
        <taxon>Bacillati</taxon>
        <taxon>Actinomycetota</taxon>
        <taxon>Actinomycetes</taxon>
        <taxon>Micromonosporales</taxon>
        <taxon>Micromonosporaceae</taxon>
        <taxon>Virgisporangium</taxon>
    </lineage>
</organism>
<dbReference type="Pfam" id="PF10370">
    <property type="entry name" value="Rv2993c-like_N"/>
    <property type="match status" value="1"/>
</dbReference>